<accession>A0A8J7UUD3</accession>
<dbReference type="InterPro" id="IPR027798">
    <property type="entry name" value="Ub_Mut7C"/>
</dbReference>
<keyword evidence="1" id="KW-0694">RNA-binding</keyword>
<evidence type="ECO:0000256" key="1">
    <source>
        <dbReference type="PROSITE-ProRule" id="PRU00182"/>
    </source>
</evidence>
<protein>
    <submittedName>
        <fullName evidence="3">MoaD/ThiS family protein</fullName>
    </submittedName>
</protein>
<comment type="caution">
    <text evidence="3">The sequence shown here is derived from an EMBL/GenBank/DDBJ whole genome shotgun (WGS) entry which is preliminary data.</text>
</comment>
<dbReference type="RefSeq" id="WP_210511207.1">
    <property type="nucleotide sequence ID" value="NZ_JAFIDN010000004.1"/>
</dbReference>
<dbReference type="AlphaFoldDB" id="A0A8J7UUD3"/>
<dbReference type="InterPro" id="IPR012675">
    <property type="entry name" value="Beta-grasp_dom_sf"/>
</dbReference>
<evidence type="ECO:0000313" key="3">
    <source>
        <dbReference type="EMBL" id="MBP3192305.1"/>
    </source>
</evidence>
<dbReference type="GO" id="GO:0003723">
    <property type="term" value="F:RNA binding"/>
    <property type="evidence" value="ECO:0007669"/>
    <property type="project" value="UniProtKB-KW"/>
</dbReference>
<dbReference type="Pfam" id="PF14451">
    <property type="entry name" value="Ub-Mut7C"/>
    <property type="match status" value="1"/>
</dbReference>
<dbReference type="PROSITE" id="PS50889">
    <property type="entry name" value="S4"/>
    <property type="match status" value="1"/>
</dbReference>
<feature type="domain" description="Ubiquitin Mut7-C" evidence="2">
    <location>
        <begin position="17"/>
        <end position="95"/>
    </location>
</feature>
<name>A0A8J7UUD3_9BACT</name>
<proteinExistence type="predicted"/>
<dbReference type="InterPro" id="IPR016155">
    <property type="entry name" value="Mopterin_synth/thiamin_S_b"/>
</dbReference>
<evidence type="ECO:0000313" key="4">
    <source>
        <dbReference type="Proteomes" id="UP000673975"/>
    </source>
</evidence>
<reference evidence="3" key="1">
    <citation type="submission" date="2021-02" db="EMBL/GenBank/DDBJ databases">
        <title>Natronogracilivirga saccharolytica gen. nov. sp. nov. a new anaerobic, haloalkiliphilic carbohydrate-fermenting bacterium from soda lake and proposing of Cyclonatronumiaceae fam. nov. in the phylum Balneolaeota.</title>
        <authorList>
            <person name="Zhilina T.N."/>
            <person name="Sorokin D.Y."/>
            <person name="Zavarzina D.G."/>
            <person name="Toshchakov S.V."/>
            <person name="Kublanov I.V."/>
        </authorList>
    </citation>
    <scope>NUCLEOTIDE SEQUENCE</scope>
    <source>
        <strain evidence="3">Z-1702</strain>
    </source>
</reference>
<gene>
    <name evidence="3" type="ORF">NATSA_06495</name>
</gene>
<keyword evidence="4" id="KW-1185">Reference proteome</keyword>
<dbReference type="SUPFAM" id="SSF54285">
    <property type="entry name" value="MoaD/ThiS"/>
    <property type="match status" value="1"/>
</dbReference>
<evidence type="ECO:0000259" key="2">
    <source>
        <dbReference type="Pfam" id="PF14451"/>
    </source>
</evidence>
<dbReference type="EMBL" id="JAFIDN010000004">
    <property type="protein sequence ID" value="MBP3192305.1"/>
    <property type="molecule type" value="Genomic_DNA"/>
</dbReference>
<dbReference type="Proteomes" id="UP000673975">
    <property type="component" value="Unassembled WGS sequence"/>
</dbReference>
<sequence length="111" mass="12935">MASLDKSKKNRQRSRTRVRLRFYEELNDFLPPHRRKTEFERDLPEPTTTKDLIEGCRVPHTEVDLILVNGEPVTFDHLIEDGDRVSIYPVFESLDISGSTRLQERPPEAAD</sequence>
<organism evidence="3 4">
    <name type="scientific">Natronogracilivirga saccharolytica</name>
    <dbReference type="NCBI Taxonomy" id="2812953"/>
    <lineage>
        <taxon>Bacteria</taxon>
        <taxon>Pseudomonadati</taxon>
        <taxon>Balneolota</taxon>
        <taxon>Balneolia</taxon>
        <taxon>Balneolales</taxon>
        <taxon>Cyclonatronaceae</taxon>
        <taxon>Natronogracilivirga</taxon>
    </lineage>
</organism>
<dbReference type="Gene3D" id="3.10.20.30">
    <property type="match status" value="1"/>
</dbReference>